<accession>A0ABR2QRZ1</accession>
<keyword evidence="1" id="KW-1133">Transmembrane helix</keyword>
<name>A0ABR2QRZ1_9ROSI</name>
<proteinExistence type="predicted"/>
<evidence type="ECO:0000259" key="2">
    <source>
        <dbReference type="Pfam" id="PF13966"/>
    </source>
</evidence>
<feature type="transmembrane region" description="Helical" evidence="1">
    <location>
        <begin position="12"/>
        <end position="31"/>
    </location>
</feature>
<keyword evidence="1" id="KW-0812">Transmembrane</keyword>
<evidence type="ECO:0000313" key="4">
    <source>
        <dbReference type="Proteomes" id="UP001396334"/>
    </source>
</evidence>
<dbReference type="EMBL" id="JBBPBN010000034">
    <property type="protein sequence ID" value="KAK9003422.1"/>
    <property type="molecule type" value="Genomic_DNA"/>
</dbReference>
<sequence>MEDKNNFTRIWLVILGYGLCVFTSAGTVALLNPSTRETKTILSYNDHKIKMEFNSRHPFLGGFGYDAFHDDYKVVKIYCHAPTVMEVYSLKNCAWSRIADFPSDGPTRSRRRITRIIGDHFKLLAMGGNFCVGRRRHALFEFWVMESYGVEDSWKRSVSTFGCRTMPFVLDLPRSKEALDSKWKTIWSLPVPGRIRYFLWLALQNKLLTNLSRLHRNLTVDPSCSICGGNEESIIHILRDCGATKNLWLSLQPCRYLPNFFSLQADEWLLSNLKSNRLYSGTHIPWRILFTSLVWQLWKCRNSILFANIVMTNDALQRLNFSWTSHFISSSPALASFTPPVREFVQWSGADHGAFSPHSYRPRTIKLL</sequence>
<gene>
    <name evidence="3" type="ORF">V6N11_060986</name>
</gene>
<organism evidence="3 4">
    <name type="scientific">Hibiscus sabdariffa</name>
    <name type="common">roselle</name>
    <dbReference type="NCBI Taxonomy" id="183260"/>
    <lineage>
        <taxon>Eukaryota</taxon>
        <taxon>Viridiplantae</taxon>
        <taxon>Streptophyta</taxon>
        <taxon>Embryophyta</taxon>
        <taxon>Tracheophyta</taxon>
        <taxon>Spermatophyta</taxon>
        <taxon>Magnoliopsida</taxon>
        <taxon>eudicotyledons</taxon>
        <taxon>Gunneridae</taxon>
        <taxon>Pentapetalae</taxon>
        <taxon>rosids</taxon>
        <taxon>malvids</taxon>
        <taxon>Malvales</taxon>
        <taxon>Malvaceae</taxon>
        <taxon>Malvoideae</taxon>
        <taxon>Hibiscus</taxon>
    </lineage>
</organism>
<keyword evidence="4" id="KW-1185">Reference proteome</keyword>
<keyword evidence="1" id="KW-0472">Membrane</keyword>
<dbReference type="Pfam" id="PF13966">
    <property type="entry name" value="zf-RVT"/>
    <property type="match status" value="1"/>
</dbReference>
<evidence type="ECO:0000256" key="1">
    <source>
        <dbReference type="SAM" id="Phobius"/>
    </source>
</evidence>
<comment type="caution">
    <text evidence="3">The sequence shown here is derived from an EMBL/GenBank/DDBJ whole genome shotgun (WGS) entry which is preliminary data.</text>
</comment>
<feature type="domain" description="Reverse transcriptase zinc-binding" evidence="2">
    <location>
        <begin position="175"/>
        <end position="248"/>
    </location>
</feature>
<protein>
    <recommendedName>
        <fullName evidence="2">Reverse transcriptase zinc-binding domain-containing protein</fullName>
    </recommendedName>
</protein>
<evidence type="ECO:0000313" key="3">
    <source>
        <dbReference type="EMBL" id="KAK9003422.1"/>
    </source>
</evidence>
<dbReference type="Proteomes" id="UP001396334">
    <property type="component" value="Unassembled WGS sequence"/>
</dbReference>
<dbReference type="InterPro" id="IPR026960">
    <property type="entry name" value="RVT-Znf"/>
</dbReference>
<reference evidence="3 4" key="1">
    <citation type="journal article" date="2024" name="G3 (Bethesda)">
        <title>Genome assembly of Hibiscus sabdariffa L. provides insights into metabolisms of medicinal natural products.</title>
        <authorList>
            <person name="Kim T."/>
        </authorList>
    </citation>
    <scope>NUCLEOTIDE SEQUENCE [LARGE SCALE GENOMIC DNA]</scope>
    <source>
        <strain evidence="3">TK-2024</strain>
        <tissue evidence="3">Old leaves</tissue>
    </source>
</reference>